<evidence type="ECO:0000256" key="6">
    <source>
        <dbReference type="RuleBase" id="RU362091"/>
    </source>
</evidence>
<comment type="similarity">
    <text evidence="2 6">Belongs to the sodium:solute symporter (SSF) (TC 2.A.21) family.</text>
</comment>
<accession>A0A517P7H0</accession>
<dbReference type="PANTHER" id="PTHR11819">
    <property type="entry name" value="SOLUTE CARRIER FAMILY 5"/>
    <property type="match status" value="1"/>
</dbReference>
<dbReference type="Gene3D" id="1.20.1730.10">
    <property type="entry name" value="Sodium/glucose cotransporter"/>
    <property type="match status" value="1"/>
</dbReference>
<feature type="transmembrane region" description="Helical" evidence="7">
    <location>
        <begin position="76"/>
        <end position="98"/>
    </location>
</feature>
<dbReference type="InterPro" id="IPR001734">
    <property type="entry name" value="Na/solute_symporter"/>
</dbReference>
<proteinExistence type="inferred from homology"/>
<dbReference type="RefSeq" id="WP_145358134.1">
    <property type="nucleotide sequence ID" value="NZ_CP036265.1"/>
</dbReference>
<dbReference type="PROSITE" id="PS50283">
    <property type="entry name" value="NA_SOLUT_SYMP_3"/>
    <property type="match status" value="1"/>
</dbReference>
<evidence type="ECO:0000256" key="4">
    <source>
        <dbReference type="ARBA" id="ARBA00022989"/>
    </source>
</evidence>
<dbReference type="GO" id="GO:0005412">
    <property type="term" value="F:D-glucose:sodium symporter activity"/>
    <property type="evidence" value="ECO:0007669"/>
    <property type="project" value="TreeGrafter"/>
</dbReference>
<feature type="transmembrane region" description="Helical" evidence="7">
    <location>
        <begin position="534"/>
        <end position="553"/>
    </location>
</feature>
<feature type="transmembrane region" description="Helical" evidence="7">
    <location>
        <begin position="335"/>
        <end position="354"/>
    </location>
</feature>
<evidence type="ECO:0000256" key="7">
    <source>
        <dbReference type="SAM" id="Phobius"/>
    </source>
</evidence>
<gene>
    <name evidence="8" type="primary">yidK</name>
    <name evidence="8" type="ORF">CA12_14080</name>
</gene>
<keyword evidence="3 7" id="KW-0812">Transmembrane</keyword>
<feature type="transmembrane region" description="Helical" evidence="7">
    <location>
        <begin position="162"/>
        <end position="183"/>
    </location>
</feature>
<dbReference type="GO" id="GO:0005886">
    <property type="term" value="C:plasma membrane"/>
    <property type="evidence" value="ECO:0007669"/>
    <property type="project" value="TreeGrafter"/>
</dbReference>
<comment type="subcellular location">
    <subcellularLocation>
        <location evidence="1">Membrane</location>
        <topology evidence="1">Multi-pass membrane protein</topology>
    </subcellularLocation>
</comment>
<dbReference type="PANTHER" id="PTHR11819:SF195">
    <property type="entry name" value="SODIUM_GLUCOSE COTRANSPORTER 4"/>
    <property type="match status" value="1"/>
</dbReference>
<keyword evidence="5 7" id="KW-0472">Membrane</keyword>
<evidence type="ECO:0000256" key="1">
    <source>
        <dbReference type="ARBA" id="ARBA00004141"/>
    </source>
</evidence>
<evidence type="ECO:0000256" key="3">
    <source>
        <dbReference type="ARBA" id="ARBA00022692"/>
    </source>
</evidence>
<reference evidence="8 9" key="1">
    <citation type="submission" date="2019-02" db="EMBL/GenBank/DDBJ databases">
        <title>Deep-cultivation of Planctomycetes and their phenomic and genomic characterization uncovers novel biology.</title>
        <authorList>
            <person name="Wiegand S."/>
            <person name="Jogler M."/>
            <person name="Boedeker C."/>
            <person name="Pinto D."/>
            <person name="Vollmers J."/>
            <person name="Rivas-Marin E."/>
            <person name="Kohn T."/>
            <person name="Peeters S.H."/>
            <person name="Heuer A."/>
            <person name="Rast P."/>
            <person name="Oberbeckmann S."/>
            <person name="Bunk B."/>
            <person name="Jeske O."/>
            <person name="Meyerdierks A."/>
            <person name="Storesund J.E."/>
            <person name="Kallscheuer N."/>
            <person name="Luecker S."/>
            <person name="Lage O.M."/>
            <person name="Pohl T."/>
            <person name="Merkel B.J."/>
            <person name="Hornburger P."/>
            <person name="Mueller R.-W."/>
            <person name="Bruemmer F."/>
            <person name="Labrenz M."/>
            <person name="Spormann A.M."/>
            <person name="Op den Camp H."/>
            <person name="Overmann J."/>
            <person name="Amann R."/>
            <person name="Jetten M.S.M."/>
            <person name="Mascher T."/>
            <person name="Medema M.H."/>
            <person name="Devos D.P."/>
            <person name="Kaster A.-K."/>
            <person name="Ovreas L."/>
            <person name="Rohde M."/>
            <person name="Galperin M.Y."/>
            <person name="Jogler C."/>
        </authorList>
    </citation>
    <scope>NUCLEOTIDE SEQUENCE [LARGE SCALE GENOMIC DNA]</scope>
    <source>
        <strain evidence="8 9">CA12</strain>
    </source>
</reference>
<dbReference type="EMBL" id="CP036265">
    <property type="protein sequence ID" value="QDT15324.1"/>
    <property type="molecule type" value="Genomic_DNA"/>
</dbReference>
<dbReference type="CDD" id="cd10328">
    <property type="entry name" value="SLC5sbd_YidK"/>
    <property type="match status" value="1"/>
</dbReference>
<keyword evidence="9" id="KW-1185">Reference proteome</keyword>
<dbReference type="Pfam" id="PF00474">
    <property type="entry name" value="SSF"/>
    <property type="match status" value="2"/>
</dbReference>
<dbReference type="KEGG" id="acaf:CA12_14080"/>
<feature type="transmembrane region" description="Helical" evidence="7">
    <location>
        <begin position="478"/>
        <end position="498"/>
    </location>
</feature>
<evidence type="ECO:0000313" key="8">
    <source>
        <dbReference type="EMBL" id="QDT15324.1"/>
    </source>
</evidence>
<protein>
    <submittedName>
        <fullName evidence="8">Putative symporter YidK</fullName>
    </submittedName>
</protein>
<evidence type="ECO:0000256" key="5">
    <source>
        <dbReference type="ARBA" id="ARBA00023136"/>
    </source>
</evidence>
<organism evidence="8 9">
    <name type="scientific">Alienimonas californiensis</name>
    <dbReference type="NCBI Taxonomy" id="2527989"/>
    <lineage>
        <taxon>Bacteria</taxon>
        <taxon>Pseudomonadati</taxon>
        <taxon>Planctomycetota</taxon>
        <taxon>Planctomycetia</taxon>
        <taxon>Planctomycetales</taxon>
        <taxon>Planctomycetaceae</taxon>
        <taxon>Alienimonas</taxon>
    </lineage>
</organism>
<feature type="transmembrane region" description="Helical" evidence="7">
    <location>
        <begin position="375"/>
        <end position="400"/>
    </location>
</feature>
<dbReference type="InterPro" id="IPR038377">
    <property type="entry name" value="Na/Glc_symporter_sf"/>
</dbReference>
<dbReference type="OrthoDB" id="9814523at2"/>
<dbReference type="Proteomes" id="UP000318741">
    <property type="component" value="Chromosome"/>
</dbReference>
<evidence type="ECO:0000256" key="2">
    <source>
        <dbReference type="ARBA" id="ARBA00006434"/>
    </source>
</evidence>
<feature type="transmembrane region" description="Helical" evidence="7">
    <location>
        <begin position="510"/>
        <end position="527"/>
    </location>
</feature>
<feature type="transmembrane region" description="Helical" evidence="7">
    <location>
        <begin position="35"/>
        <end position="56"/>
    </location>
</feature>
<evidence type="ECO:0000313" key="9">
    <source>
        <dbReference type="Proteomes" id="UP000318741"/>
    </source>
</evidence>
<feature type="transmembrane region" description="Helical" evidence="7">
    <location>
        <begin position="119"/>
        <end position="142"/>
    </location>
</feature>
<feature type="transmembrane region" description="Helical" evidence="7">
    <location>
        <begin position="565"/>
        <end position="585"/>
    </location>
</feature>
<feature type="transmembrane region" description="Helical" evidence="7">
    <location>
        <begin position="429"/>
        <end position="457"/>
    </location>
</feature>
<keyword evidence="4 7" id="KW-1133">Transmembrane helix</keyword>
<feature type="transmembrane region" description="Helical" evidence="7">
    <location>
        <begin position="606"/>
        <end position="627"/>
    </location>
</feature>
<dbReference type="AlphaFoldDB" id="A0A517P7H0"/>
<feature type="transmembrane region" description="Helical" evidence="7">
    <location>
        <begin position="195"/>
        <end position="213"/>
    </location>
</feature>
<name>A0A517P7H0_9PLAN</name>
<feature type="transmembrane region" description="Helical" evidence="7">
    <location>
        <begin position="6"/>
        <end position="23"/>
    </location>
</feature>
<sequence length="628" mass="66532">MSVLTVGTFLLFTGLVAGLTYWFTRGKELGTGEGYFLAGRSLTGGVIAGSLLLTNLSTEQLVGLNGGAFDEGLSVFAWEVIAAFSMVLMALVFLPKYLARGVATVPQYLEGSFGPKTRAVSTLMFVLADSLVTLPVVLYTGATAIIGVLNLEDLTGWESEPLLWGIVISLGVIGSCYAVFGGLRAVAFSDVINGVGLLIGGLMIAYLGLAAVAEKSPTADNVVEAFEEMKATRGELYESLQEDREAVAPLQTARTALQKQGADFVGLTESLAYLKQESPDQYEAITPVVLAKARESGAEVPADADPLAVAESLRDAESPVTYERLSRRTLKSPTIPWPTLLSGVLLVNLFYWCTNQQIIQRTLAADGLAEGQKGVLLAAGFKLLAPIVMVIPGLAALHLYGSDLVEGGRVTKGAEAYGALVGDVLQNEIVLGFFAAVVFGSILSTFNSVLNSTATLFSLGVYKAQINPLATEGQQVRVGQIFGTLVAITAVIGGPLLGGVEGIFDFLQQMRGLYFIPIFAAMVWAFNTRRLPDWAGAAAILGGASIVGLKYWVPGWNSAVDGVMHNWHFIGCVFAALVVFLFVVLKVAPTPPKPELPPSPVDMTPWRWAVPVGVLLVLGVLGLYAAFV</sequence>